<comment type="caution">
    <text evidence="3">The sequence shown here is derived from an EMBL/GenBank/DDBJ whole genome shotgun (WGS) entry which is preliminary data.</text>
</comment>
<dbReference type="InterPro" id="IPR026026">
    <property type="entry name" value="HIT_Hint"/>
</dbReference>
<dbReference type="SUPFAM" id="SSF54197">
    <property type="entry name" value="HIT-like"/>
    <property type="match status" value="1"/>
</dbReference>
<gene>
    <name evidence="3" type="ORF">Q8A57_06135</name>
</gene>
<evidence type="ECO:0000313" key="4">
    <source>
        <dbReference type="Proteomes" id="UP001178354"/>
    </source>
</evidence>
<evidence type="ECO:0000256" key="1">
    <source>
        <dbReference type="PROSITE-ProRule" id="PRU00464"/>
    </source>
</evidence>
<dbReference type="PROSITE" id="PS51084">
    <property type="entry name" value="HIT_2"/>
    <property type="match status" value="1"/>
</dbReference>
<organism evidence="3 4">
    <name type="scientific">Porticoccus litoralis</name>
    <dbReference type="NCBI Taxonomy" id="434086"/>
    <lineage>
        <taxon>Bacteria</taxon>
        <taxon>Pseudomonadati</taxon>
        <taxon>Pseudomonadota</taxon>
        <taxon>Gammaproteobacteria</taxon>
        <taxon>Cellvibrionales</taxon>
        <taxon>Porticoccaceae</taxon>
        <taxon>Porticoccus</taxon>
    </lineage>
</organism>
<feature type="domain" description="HIT" evidence="2">
    <location>
        <begin position="1"/>
        <end position="103"/>
    </location>
</feature>
<name>A0AAW8B292_9GAMM</name>
<reference evidence="3" key="2">
    <citation type="submission" date="2023-08" db="EMBL/GenBank/DDBJ databases">
        <authorList>
            <person name="Luo J."/>
        </authorList>
    </citation>
    <scope>NUCLEOTIDE SEQUENCE</scope>
    <source>
        <strain evidence="3">DSM 25064</strain>
    </source>
</reference>
<dbReference type="InterPro" id="IPR011146">
    <property type="entry name" value="HIT-like"/>
</dbReference>
<comment type="caution">
    <text evidence="1">Lacks conserved residue(s) required for the propagation of feature annotation.</text>
</comment>
<evidence type="ECO:0000259" key="2">
    <source>
        <dbReference type="PROSITE" id="PS51084"/>
    </source>
</evidence>
<dbReference type="AlphaFoldDB" id="A0AAW8B292"/>
<proteinExistence type="predicted"/>
<sequence>MFELDSRLVSDTVVVGDFPLCRLLMHRDANYPWFILVPRLEAVTEIYHLSEEDRQQLMRESCQLAEALVDVFSPDKINIATLGNMVPQLHMHHVVRYKTDGAWPNPIWGAQAPATYTDAQRCQRLESISNVLEGEGFVALDG</sequence>
<dbReference type="RefSeq" id="WP_305170091.1">
    <property type="nucleotide sequence ID" value="NZ_JAUUUU010000002.1"/>
</dbReference>
<protein>
    <submittedName>
        <fullName evidence="3">HIT domain-containing protein</fullName>
    </submittedName>
</protein>
<dbReference type="InterPro" id="IPR036265">
    <property type="entry name" value="HIT-like_sf"/>
</dbReference>
<dbReference type="EMBL" id="JAUUUU010000002">
    <property type="protein sequence ID" value="MDP1520547.1"/>
    <property type="molecule type" value="Genomic_DNA"/>
</dbReference>
<dbReference type="PIRSF" id="PIRSF000714">
    <property type="entry name" value="HIT"/>
    <property type="match status" value="1"/>
</dbReference>
<dbReference type="Pfam" id="PF01230">
    <property type="entry name" value="HIT"/>
    <property type="match status" value="1"/>
</dbReference>
<dbReference type="Proteomes" id="UP001178354">
    <property type="component" value="Unassembled WGS sequence"/>
</dbReference>
<reference evidence="3" key="1">
    <citation type="journal article" date="2010" name="Int. J. Syst. Evol. Microbiol.">
        <title>Porticoccus litoralis gen. nov., sp. nov., a gammaproteobacterium isolated from the Yellow Sea.</title>
        <authorList>
            <person name="Oh H.M."/>
            <person name="Kim H."/>
            <person name="Kim K.M."/>
            <person name="Min G.S."/>
            <person name="Cho J.C."/>
        </authorList>
    </citation>
    <scope>NUCLEOTIDE SEQUENCE</scope>
    <source>
        <strain evidence="3">DSM 25064</strain>
    </source>
</reference>
<dbReference type="GO" id="GO:0003824">
    <property type="term" value="F:catalytic activity"/>
    <property type="evidence" value="ECO:0007669"/>
    <property type="project" value="InterPro"/>
</dbReference>
<evidence type="ECO:0000313" key="3">
    <source>
        <dbReference type="EMBL" id="MDP1520547.1"/>
    </source>
</evidence>
<accession>A0AAW8B292</accession>
<keyword evidence="4" id="KW-1185">Reference proteome</keyword>
<dbReference type="Gene3D" id="3.30.428.10">
    <property type="entry name" value="HIT-like"/>
    <property type="match status" value="1"/>
</dbReference>